<reference key="1">
    <citation type="submission" date="2007-01" db="EMBL/GenBank/DDBJ databases">
        <title>The Genome Sequence of Puccinia graminis f. sp. tritici Strain CRL 75-36-700-3.</title>
        <authorList>
            <consortium name="The Broad Institute Genome Sequencing Platform"/>
            <person name="Birren B."/>
            <person name="Lander E."/>
            <person name="Galagan J."/>
            <person name="Nusbaum C."/>
            <person name="Devon K."/>
            <person name="Cuomo C."/>
            <person name="Jaffe D."/>
            <person name="Butler J."/>
            <person name="Alvarez P."/>
            <person name="Gnerre S."/>
            <person name="Grabherr M."/>
            <person name="Mauceli E."/>
            <person name="Brockman W."/>
            <person name="Young S."/>
            <person name="LaButti K."/>
            <person name="Sykes S."/>
            <person name="DeCaprio D."/>
            <person name="Crawford M."/>
            <person name="Koehrsen M."/>
            <person name="Engels R."/>
            <person name="Montgomery P."/>
            <person name="Pearson M."/>
            <person name="Howarth C."/>
            <person name="Larson L."/>
            <person name="White J."/>
            <person name="Zeng Q."/>
            <person name="Kodira C."/>
            <person name="Yandava C."/>
            <person name="Alvarado L."/>
            <person name="O'Leary S."/>
            <person name="Szabo L."/>
            <person name="Dean R."/>
            <person name="Schein J."/>
        </authorList>
    </citation>
    <scope>NUCLEOTIDE SEQUENCE</scope>
    <source>
        <strain>CRL 75-36-700-3</strain>
    </source>
</reference>
<evidence type="ECO:0000313" key="2">
    <source>
        <dbReference type="Proteomes" id="UP000008783"/>
    </source>
</evidence>
<dbReference type="AlphaFoldDB" id="E3KRL4"/>
<dbReference type="GeneID" id="10541852"/>
<accession>E3KRL4</accession>
<dbReference type="RefSeq" id="XP_003331358.2">
    <property type="nucleotide sequence ID" value="XM_003331310.2"/>
</dbReference>
<name>E3KRL4_PUCGT</name>
<proteinExistence type="predicted"/>
<keyword evidence="2" id="KW-1185">Reference proteome</keyword>
<dbReference type="EMBL" id="DS178303">
    <property type="protein sequence ID" value="EFP86939.2"/>
    <property type="molecule type" value="Genomic_DNA"/>
</dbReference>
<protein>
    <submittedName>
        <fullName evidence="1">Uncharacterized protein</fullName>
    </submittedName>
</protein>
<sequence>MIEIESCVYVPEEPPFVNRQHYLIQDSTPWACTETTTVPLLGHLFDVYTPAPRGDSDDAASWLTFQGRCIARYSEANIAVLCNASAYHNEIPHRHRRIPFPIVRGYLKIIDQGVSCLALDPDVSDSALFRFSAESSAVQNLLCDLKPGQIVYLSAYLTKHLSGIVDLQVSTLNTS</sequence>
<evidence type="ECO:0000313" key="1">
    <source>
        <dbReference type="EMBL" id="EFP86939.2"/>
    </source>
</evidence>
<dbReference type="InParanoid" id="E3KRL4"/>
<organism evidence="1 2">
    <name type="scientific">Puccinia graminis f. sp. tritici (strain CRL 75-36-700-3 / race SCCL)</name>
    <name type="common">Black stem rust fungus</name>
    <dbReference type="NCBI Taxonomy" id="418459"/>
    <lineage>
        <taxon>Eukaryota</taxon>
        <taxon>Fungi</taxon>
        <taxon>Dikarya</taxon>
        <taxon>Basidiomycota</taxon>
        <taxon>Pucciniomycotina</taxon>
        <taxon>Pucciniomycetes</taxon>
        <taxon>Pucciniales</taxon>
        <taxon>Pucciniaceae</taxon>
        <taxon>Puccinia</taxon>
    </lineage>
</organism>
<dbReference type="OrthoDB" id="2510615at2759"/>
<gene>
    <name evidence="1" type="ORF">PGTG_12680</name>
</gene>
<reference evidence="2" key="2">
    <citation type="journal article" date="2011" name="Proc. Natl. Acad. Sci. U.S.A.">
        <title>Obligate biotrophy features unraveled by the genomic analysis of rust fungi.</title>
        <authorList>
            <person name="Duplessis S."/>
            <person name="Cuomo C.A."/>
            <person name="Lin Y.-C."/>
            <person name="Aerts A."/>
            <person name="Tisserant E."/>
            <person name="Veneault-Fourrey C."/>
            <person name="Joly D.L."/>
            <person name="Hacquard S."/>
            <person name="Amselem J."/>
            <person name="Cantarel B.L."/>
            <person name="Chiu R."/>
            <person name="Coutinho P.M."/>
            <person name="Feau N."/>
            <person name="Field M."/>
            <person name="Frey P."/>
            <person name="Gelhaye E."/>
            <person name="Goldberg J."/>
            <person name="Grabherr M.G."/>
            <person name="Kodira C.D."/>
            <person name="Kohler A."/>
            <person name="Kuees U."/>
            <person name="Lindquist E.A."/>
            <person name="Lucas S.M."/>
            <person name="Mago R."/>
            <person name="Mauceli E."/>
            <person name="Morin E."/>
            <person name="Murat C."/>
            <person name="Pangilinan J.L."/>
            <person name="Park R."/>
            <person name="Pearson M."/>
            <person name="Quesneville H."/>
            <person name="Rouhier N."/>
            <person name="Sakthikumar S."/>
            <person name="Salamov A.A."/>
            <person name="Schmutz J."/>
            <person name="Selles B."/>
            <person name="Shapiro H."/>
            <person name="Tanguay P."/>
            <person name="Tuskan G.A."/>
            <person name="Henrissat B."/>
            <person name="Van de Peer Y."/>
            <person name="Rouze P."/>
            <person name="Ellis J.G."/>
            <person name="Dodds P.N."/>
            <person name="Schein J.E."/>
            <person name="Zhong S."/>
            <person name="Hamelin R.C."/>
            <person name="Grigoriev I.V."/>
            <person name="Szabo L.J."/>
            <person name="Martin F."/>
        </authorList>
    </citation>
    <scope>NUCLEOTIDE SEQUENCE [LARGE SCALE GENOMIC DNA]</scope>
    <source>
        <strain evidence="2">CRL 75-36-700-3 / race SCCL</strain>
    </source>
</reference>
<dbReference type="HOGENOM" id="CLU_131095_0_0_1"/>
<dbReference type="VEuPathDB" id="FungiDB:PGTG_12680"/>
<dbReference type="KEGG" id="pgr:PGTG_12680"/>
<dbReference type="Proteomes" id="UP000008783">
    <property type="component" value="Unassembled WGS sequence"/>
</dbReference>